<evidence type="ECO:0000313" key="1">
    <source>
        <dbReference type="EMBL" id="JAD63300.1"/>
    </source>
</evidence>
<protein>
    <submittedName>
        <fullName evidence="1">Uncharacterized protein</fullName>
    </submittedName>
</protein>
<reference evidence="1" key="2">
    <citation type="journal article" date="2015" name="Data Brief">
        <title>Shoot transcriptome of the giant reed, Arundo donax.</title>
        <authorList>
            <person name="Barrero R.A."/>
            <person name="Guerrero F.D."/>
            <person name="Moolhuijzen P."/>
            <person name="Goolsby J.A."/>
            <person name="Tidwell J."/>
            <person name="Bellgard S.E."/>
            <person name="Bellgard M.I."/>
        </authorList>
    </citation>
    <scope>NUCLEOTIDE SEQUENCE</scope>
    <source>
        <tissue evidence="1">Shoot tissue taken approximately 20 cm above the soil surface</tissue>
    </source>
</reference>
<dbReference type="AlphaFoldDB" id="A0A0A9BQ18"/>
<sequence length="27" mass="3251">MDCRKINYGLFPNNSLITCWLFIDLFL</sequence>
<name>A0A0A9BQ18_ARUDO</name>
<organism evidence="1">
    <name type="scientific">Arundo donax</name>
    <name type="common">Giant reed</name>
    <name type="synonym">Donax arundinaceus</name>
    <dbReference type="NCBI Taxonomy" id="35708"/>
    <lineage>
        <taxon>Eukaryota</taxon>
        <taxon>Viridiplantae</taxon>
        <taxon>Streptophyta</taxon>
        <taxon>Embryophyta</taxon>
        <taxon>Tracheophyta</taxon>
        <taxon>Spermatophyta</taxon>
        <taxon>Magnoliopsida</taxon>
        <taxon>Liliopsida</taxon>
        <taxon>Poales</taxon>
        <taxon>Poaceae</taxon>
        <taxon>PACMAD clade</taxon>
        <taxon>Arundinoideae</taxon>
        <taxon>Arundineae</taxon>
        <taxon>Arundo</taxon>
    </lineage>
</organism>
<proteinExistence type="predicted"/>
<dbReference type="EMBL" id="GBRH01234595">
    <property type="protein sequence ID" value="JAD63300.1"/>
    <property type="molecule type" value="Transcribed_RNA"/>
</dbReference>
<accession>A0A0A9BQ18</accession>
<reference evidence="1" key="1">
    <citation type="submission" date="2014-09" db="EMBL/GenBank/DDBJ databases">
        <authorList>
            <person name="Magalhaes I.L.F."/>
            <person name="Oliveira U."/>
            <person name="Santos F.R."/>
            <person name="Vidigal T.H.D.A."/>
            <person name="Brescovit A.D."/>
            <person name="Santos A.J."/>
        </authorList>
    </citation>
    <scope>NUCLEOTIDE SEQUENCE</scope>
    <source>
        <tissue evidence="1">Shoot tissue taken approximately 20 cm above the soil surface</tissue>
    </source>
</reference>